<protein>
    <submittedName>
        <fullName evidence="1">Uncharacterized protein</fullName>
    </submittedName>
</protein>
<sequence length="59" mass="6596">AGSYQPTKLDDEFLNMSRATDDADKTIKKVLAATDEVLQPNPKLAFHPDGFYPPKVSFR</sequence>
<dbReference type="SUPFAM" id="SSF103657">
    <property type="entry name" value="BAR/IMD domain-like"/>
    <property type="match status" value="1"/>
</dbReference>
<organism evidence="1 2">
    <name type="scientific">Sphaeroforma arctica JP610</name>
    <dbReference type="NCBI Taxonomy" id="667725"/>
    <lineage>
        <taxon>Eukaryota</taxon>
        <taxon>Ichthyosporea</taxon>
        <taxon>Ichthyophonida</taxon>
        <taxon>Sphaeroforma</taxon>
    </lineage>
</organism>
<reference evidence="1 2" key="1">
    <citation type="submission" date="2011-02" db="EMBL/GenBank/DDBJ databases">
        <title>The Genome Sequence of Sphaeroforma arctica JP610.</title>
        <authorList>
            <consortium name="The Broad Institute Genome Sequencing Platform"/>
            <person name="Russ C."/>
            <person name="Cuomo C."/>
            <person name="Young S.K."/>
            <person name="Zeng Q."/>
            <person name="Gargeya S."/>
            <person name="Alvarado L."/>
            <person name="Berlin A."/>
            <person name="Chapman S.B."/>
            <person name="Chen Z."/>
            <person name="Freedman E."/>
            <person name="Gellesch M."/>
            <person name="Goldberg J."/>
            <person name="Griggs A."/>
            <person name="Gujja S."/>
            <person name="Heilman E."/>
            <person name="Heiman D."/>
            <person name="Howarth C."/>
            <person name="Mehta T."/>
            <person name="Neiman D."/>
            <person name="Pearson M."/>
            <person name="Roberts A."/>
            <person name="Saif S."/>
            <person name="Shea T."/>
            <person name="Shenoy N."/>
            <person name="Sisk P."/>
            <person name="Stolte C."/>
            <person name="Sykes S."/>
            <person name="White J."/>
            <person name="Yandava C."/>
            <person name="Burger G."/>
            <person name="Gray M.W."/>
            <person name="Holland P.W.H."/>
            <person name="King N."/>
            <person name="Lang F.B.F."/>
            <person name="Roger A.J."/>
            <person name="Ruiz-Trillo I."/>
            <person name="Haas B."/>
            <person name="Nusbaum C."/>
            <person name="Birren B."/>
        </authorList>
    </citation>
    <scope>NUCLEOTIDE SEQUENCE [LARGE SCALE GENOMIC DNA]</scope>
    <source>
        <strain evidence="1 2">JP610</strain>
    </source>
</reference>
<keyword evidence="2" id="KW-1185">Reference proteome</keyword>
<dbReference type="EMBL" id="KQ245182">
    <property type="protein sequence ID" value="KNC73764.1"/>
    <property type="molecule type" value="Genomic_DNA"/>
</dbReference>
<dbReference type="Gene3D" id="1.20.1270.60">
    <property type="entry name" value="Arfaptin homology (AH) domain/BAR domain"/>
    <property type="match status" value="1"/>
</dbReference>
<name>A0A0L0FAJ3_9EUKA</name>
<dbReference type="InterPro" id="IPR027267">
    <property type="entry name" value="AH/BAR_dom_sf"/>
</dbReference>
<proteinExistence type="predicted"/>
<dbReference type="RefSeq" id="XP_014147666.1">
    <property type="nucleotide sequence ID" value="XM_014292191.1"/>
</dbReference>
<dbReference type="AlphaFoldDB" id="A0A0L0FAJ3"/>
<accession>A0A0L0FAJ3</accession>
<evidence type="ECO:0000313" key="1">
    <source>
        <dbReference type="EMBL" id="KNC73764.1"/>
    </source>
</evidence>
<dbReference type="GeneID" id="25914182"/>
<evidence type="ECO:0000313" key="2">
    <source>
        <dbReference type="Proteomes" id="UP000054560"/>
    </source>
</evidence>
<dbReference type="Proteomes" id="UP000054560">
    <property type="component" value="Unassembled WGS sequence"/>
</dbReference>
<feature type="non-terminal residue" evidence="1">
    <location>
        <position position="1"/>
    </location>
</feature>
<gene>
    <name evidence="1" type="ORF">SARC_13678</name>
</gene>